<gene>
    <name evidence="2" type="ORF">CFL01nite_10530</name>
    <name evidence="1" type="ORF">CFLV_03570</name>
</gene>
<accession>A0A1L7CKH3</accession>
<dbReference type="GeneID" id="82879799"/>
<dbReference type="KEGG" id="cfc:CFLV_03570"/>
<evidence type="ECO:0000313" key="3">
    <source>
        <dbReference type="Proteomes" id="UP000185479"/>
    </source>
</evidence>
<dbReference type="Proteomes" id="UP000315353">
    <property type="component" value="Unassembled WGS sequence"/>
</dbReference>
<reference evidence="1 3" key="1">
    <citation type="submission" date="2014-08" db="EMBL/GenBank/DDBJ databases">
        <title>Complete genome sequence of Corynebacterium flavescens OJ8(T)(=DSM 20296(T)), isolated from cheese.</title>
        <authorList>
            <person name="Ruckert C."/>
            <person name="Albersmeier A."/>
            <person name="Winkler A."/>
            <person name="Kalinowski J."/>
        </authorList>
    </citation>
    <scope>NUCLEOTIDE SEQUENCE [LARGE SCALE GENOMIC DNA]</scope>
    <source>
        <strain evidence="1 3">OJ8</strain>
    </source>
</reference>
<sequence>MPIPPEHVLSAFPSGSSARTSAGTQLGSAWDNGIRVGDTVYAQASEWASWSAKVREKLEVAGARIARPVLSSDGRYTAAGWKATSFIEGSLQGRIDETAQLALRLEDALSTTPLPGFGKRDDVFARAERAAWDEQGEALRVLDHPHVVIGHADLLGTTVYSGSNPPAVLDIVPTDSPRPAGWSAAIVIVDGLIAGAVDEGICRRFSHVPDMDQLLLRAASYRRHVNDIHPHSQAITRSHIEAVEEMLVSAATGTLSR</sequence>
<dbReference type="RefSeq" id="WP_075729353.1">
    <property type="nucleotide sequence ID" value="NZ_BJNB01000012.1"/>
</dbReference>
<evidence type="ECO:0000313" key="4">
    <source>
        <dbReference type="Proteomes" id="UP000315353"/>
    </source>
</evidence>
<evidence type="ECO:0000313" key="1">
    <source>
        <dbReference type="EMBL" id="APT86360.1"/>
    </source>
</evidence>
<reference evidence="2 4" key="2">
    <citation type="submission" date="2019-06" db="EMBL/GenBank/DDBJ databases">
        <title>Whole genome shotgun sequence of Corynebacterium flavescens NBRC 14136.</title>
        <authorList>
            <person name="Hosoyama A."/>
            <person name="Uohara A."/>
            <person name="Ohji S."/>
            <person name="Ichikawa N."/>
        </authorList>
    </citation>
    <scope>NUCLEOTIDE SEQUENCE [LARGE SCALE GENOMIC DNA]</scope>
    <source>
        <strain evidence="2 4">NBRC 14136</strain>
    </source>
</reference>
<dbReference type="OrthoDB" id="4427130at2"/>
<protein>
    <submittedName>
        <fullName evidence="2">TIGR02569 family protein</fullName>
    </submittedName>
</protein>
<dbReference type="EMBL" id="BJNB01000012">
    <property type="protein sequence ID" value="GEB97558.1"/>
    <property type="molecule type" value="Genomic_DNA"/>
</dbReference>
<dbReference type="AlphaFoldDB" id="A0A1L7CKH3"/>
<dbReference type="STRING" id="28028.CFLV_03570"/>
<proteinExistence type="predicted"/>
<organism evidence="1 3">
    <name type="scientific">Corynebacterium flavescens</name>
    <dbReference type="NCBI Taxonomy" id="28028"/>
    <lineage>
        <taxon>Bacteria</taxon>
        <taxon>Bacillati</taxon>
        <taxon>Actinomycetota</taxon>
        <taxon>Actinomycetes</taxon>
        <taxon>Mycobacteriales</taxon>
        <taxon>Corynebacteriaceae</taxon>
        <taxon>Corynebacterium</taxon>
    </lineage>
</organism>
<dbReference type="Proteomes" id="UP000185479">
    <property type="component" value="Chromosome"/>
</dbReference>
<keyword evidence="3" id="KW-1185">Reference proteome</keyword>
<dbReference type="EMBL" id="CP009246">
    <property type="protein sequence ID" value="APT86360.1"/>
    <property type="molecule type" value="Genomic_DNA"/>
</dbReference>
<name>A0A1L7CKH3_CORFL</name>
<evidence type="ECO:0000313" key="2">
    <source>
        <dbReference type="EMBL" id="GEB97558.1"/>
    </source>
</evidence>